<dbReference type="GO" id="GO:0003700">
    <property type="term" value="F:DNA-binding transcription factor activity"/>
    <property type="evidence" value="ECO:0007669"/>
    <property type="project" value="InterPro"/>
</dbReference>
<comment type="similarity">
    <text evidence="1">Belongs to the LysR transcriptional regulatory family.</text>
</comment>
<gene>
    <name evidence="6" type="ORF">H0N91_16190</name>
</gene>
<keyword evidence="2" id="KW-0805">Transcription regulation</keyword>
<reference evidence="6 7" key="1">
    <citation type="submission" date="2020-07" db="EMBL/GenBank/DDBJ databases">
        <title>Organ Donor 1.</title>
        <authorList>
            <person name="Marsh A.J."/>
            <person name="Azcarate-Peril M.A."/>
        </authorList>
    </citation>
    <scope>NUCLEOTIDE SEQUENCE [LARGE SCALE GENOMIC DNA]</scope>
    <source>
        <strain evidence="6 7">AMC0717</strain>
    </source>
</reference>
<dbReference type="PANTHER" id="PTHR30346">
    <property type="entry name" value="TRANSCRIPTIONAL DUAL REGULATOR HCAR-RELATED"/>
    <property type="match status" value="1"/>
</dbReference>
<dbReference type="Gene3D" id="1.10.10.10">
    <property type="entry name" value="Winged helix-like DNA-binding domain superfamily/Winged helix DNA-binding domain"/>
    <property type="match status" value="1"/>
</dbReference>
<dbReference type="EMBL" id="JACCKS010000022">
    <property type="protein sequence ID" value="NZA39625.1"/>
    <property type="molecule type" value="Genomic_DNA"/>
</dbReference>
<dbReference type="Proteomes" id="UP000586254">
    <property type="component" value="Unassembled WGS sequence"/>
</dbReference>
<name>A0A853JS96_9FIRM</name>
<dbReference type="GO" id="GO:0003677">
    <property type="term" value="F:DNA binding"/>
    <property type="evidence" value="ECO:0007669"/>
    <property type="project" value="UniProtKB-KW"/>
</dbReference>
<keyword evidence="4" id="KW-0804">Transcription</keyword>
<evidence type="ECO:0000256" key="2">
    <source>
        <dbReference type="ARBA" id="ARBA00023015"/>
    </source>
</evidence>
<comment type="caution">
    <text evidence="6">The sequence shown here is derived from an EMBL/GenBank/DDBJ whole genome shotgun (WGS) entry which is preliminary data.</text>
</comment>
<dbReference type="SUPFAM" id="SSF46785">
    <property type="entry name" value="Winged helix' DNA-binding domain"/>
    <property type="match status" value="1"/>
</dbReference>
<protein>
    <submittedName>
        <fullName evidence="6">LysR family transcriptional regulator</fullName>
    </submittedName>
</protein>
<dbReference type="PRINTS" id="PR00039">
    <property type="entry name" value="HTHLYSR"/>
</dbReference>
<feature type="domain" description="HTH lysR-type" evidence="5">
    <location>
        <begin position="2"/>
        <end position="59"/>
    </location>
</feature>
<dbReference type="FunFam" id="1.10.10.10:FF:000001">
    <property type="entry name" value="LysR family transcriptional regulator"/>
    <property type="match status" value="1"/>
</dbReference>
<proteinExistence type="inferred from homology"/>
<dbReference type="PANTHER" id="PTHR30346:SF0">
    <property type="entry name" value="HCA OPERON TRANSCRIPTIONAL ACTIVATOR HCAR"/>
    <property type="match status" value="1"/>
</dbReference>
<dbReference type="InterPro" id="IPR036388">
    <property type="entry name" value="WH-like_DNA-bd_sf"/>
</dbReference>
<evidence type="ECO:0000259" key="5">
    <source>
        <dbReference type="PROSITE" id="PS50931"/>
    </source>
</evidence>
<dbReference type="AlphaFoldDB" id="A0A853JS96"/>
<evidence type="ECO:0000313" key="7">
    <source>
        <dbReference type="Proteomes" id="UP000586254"/>
    </source>
</evidence>
<dbReference type="InterPro" id="IPR000847">
    <property type="entry name" value="LysR_HTH_N"/>
</dbReference>
<dbReference type="InterPro" id="IPR036390">
    <property type="entry name" value="WH_DNA-bd_sf"/>
</dbReference>
<evidence type="ECO:0000256" key="3">
    <source>
        <dbReference type="ARBA" id="ARBA00023125"/>
    </source>
</evidence>
<dbReference type="PROSITE" id="PS50931">
    <property type="entry name" value="HTH_LYSR"/>
    <property type="match status" value="1"/>
</dbReference>
<dbReference type="RefSeq" id="WP_180493938.1">
    <property type="nucleotide sequence ID" value="NZ_JACCKS010000022.1"/>
</dbReference>
<keyword evidence="3" id="KW-0238">DNA-binding</keyword>
<evidence type="ECO:0000256" key="4">
    <source>
        <dbReference type="ARBA" id="ARBA00023163"/>
    </source>
</evidence>
<evidence type="ECO:0000313" key="6">
    <source>
        <dbReference type="EMBL" id="NZA39625.1"/>
    </source>
</evidence>
<organism evidence="6 7">
    <name type="scientific">Eubacterium callanderi</name>
    <dbReference type="NCBI Taxonomy" id="53442"/>
    <lineage>
        <taxon>Bacteria</taxon>
        <taxon>Bacillati</taxon>
        <taxon>Bacillota</taxon>
        <taxon>Clostridia</taxon>
        <taxon>Eubacteriales</taxon>
        <taxon>Eubacteriaceae</taxon>
        <taxon>Eubacterium</taxon>
    </lineage>
</organism>
<sequence length="183" mass="20963">MISMQNMKYIVEIAKHHSISSAAKSLFVSQSTLSTAVREVEQQLGISIFKRNNRGIEVTFEGQDFLNHAKDIVEQSEYLERRYKHRKTLPMRFSVSTQRLPFSVMSFIQIVEDLELRHYDIAIRECRPMRSYTMWRPGAVSSASCVSTSIISIPCKSSLIPAIWAFMSWDSSPPMFSCGKNTL</sequence>
<evidence type="ECO:0000256" key="1">
    <source>
        <dbReference type="ARBA" id="ARBA00009437"/>
    </source>
</evidence>
<accession>A0A853JS96</accession>
<dbReference type="Pfam" id="PF00126">
    <property type="entry name" value="HTH_1"/>
    <property type="match status" value="1"/>
</dbReference>
<dbReference type="GO" id="GO:0032993">
    <property type="term" value="C:protein-DNA complex"/>
    <property type="evidence" value="ECO:0007669"/>
    <property type="project" value="TreeGrafter"/>
</dbReference>